<evidence type="ECO:0000256" key="1">
    <source>
        <dbReference type="SAM" id="MobiDB-lite"/>
    </source>
</evidence>
<evidence type="ECO:0008006" key="4">
    <source>
        <dbReference type="Google" id="ProtNLM"/>
    </source>
</evidence>
<dbReference type="PANTHER" id="PTHR33167:SF33">
    <property type="entry name" value="MYB-CC TYPE TRANSCRIPTION FACTOR LHEQLE-CONTAINING DOMAIN-CONTAINING PROTEIN"/>
    <property type="match status" value="1"/>
</dbReference>
<protein>
    <recommendedName>
        <fullName evidence="4">MYB-CC type transcription factor LHEQLE-containing domain-containing protein</fullName>
    </recommendedName>
</protein>
<accession>A0ABQ9L836</accession>
<feature type="compositionally biased region" description="Low complexity" evidence="1">
    <location>
        <begin position="270"/>
        <end position="282"/>
    </location>
</feature>
<dbReference type="Proteomes" id="UP001174677">
    <property type="component" value="Chromosome 13"/>
</dbReference>
<dbReference type="EMBL" id="JARPOI010000013">
    <property type="protein sequence ID" value="KAJ9162770.1"/>
    <property type="molecule type" value="Genomic_DNA"/>
</dbReference>
<gene>
    <name evidence="2" type="ORF">P3X46_022518</name>
</gene>
<sequence length="303" mass="34213">MGTKLEHAFNLLASSPNSNSSSVHCVDELDYLQTRGLNISFQIIGLDKNRSPVNDRMPQKHNVDFIKKTMQMHEDTFKQQVRELHRLYSIQKMLMDELNKEIKQNKKYRSPMSSSSDINVQSQFINQHNPTTQTSYLYSFNFQGLSPRERSSSCSGETRRMTTRGFDLERPAAEEDISTAVSTAIDDHRAAGASSFIPLKGNYKMSTYGSDQESEVELTLSIGGSSTSTSSKKMIMSTNKELGFSEQINKRTKELDSPASIKSEKGEDCSTPTTPMSSYSSTFDHERKQPHWLFQGLSLNRTT</sequence>
<proteinExistence type="predicted"/>
<evidence type="ECO:0000313" key="2">
    <source>
        <dbReference type="EMBL" id="KAJ9162770.1"/>
    </source>
</evidence>
<feature type="region of interest" description="Disordered" evidence="1">
    <location>
        <begin position="250"/>
        <end position="286"/>
    </location>
</feature>
<feature type="compositionally biased region" description="Basic and acidic residues" evidence="1">
    <location>
        <begin position="250"/>
        <end position="268"/>
    </location>
</feature>
<keyword evidence="3" id="KW-1185">Reference proteome</keyword>
<evidence type="ECO:0000313" key="3">
    <source>
        <dbReference type="Proteomes" id="UP001174677"/>
    </source>
</evidence>
<comment type="caution">
    <text evidence="2">The sequence shown here is derived from an EMBL/GenBank/DDBJ whole genome shotgun (WGS) entry which is preliminary data.</text>
</comment>
<reference evidence="2" key="1">
    <citation type="journal article" date="2023" name="Plant Biotechnol. J.">
        <title>Chromosome-level wild Hevea brasiliensis genome provides new tools for genomic-assisted breeding and valuable loci to elevate rubber yield.</title>
        <authorList>
            <person name="Cheng H."/>
            <person name="Song X."/>
            <person name="Hu Y."/>
            <person name="Wu T."/>
            <person name="Yang Q."/>
            <person name="An Z."/>
            <person name="Feng S."/>
            <person name="Deng Z."/>
            <person name="Wu W."/>
            <person name="Zeng X."/>
            <person name="Tu M."/>
            <person name="Wang X."/>
            <person name="Huang H."/>
        </authorList>
    </citation>
    <scope>NUCLEOTIDE SEQUENCE</scope>
    <source>
        <strain evidence="2">MT/VB/25A 57/8</strain>
    </source>
</reference>
<dbReference type="PANTHER" id="PTHR33167">
    <property type="entry name" value="TRANSCRIPTION FACTOR, PUTATIVE (DUF863)-RELATED"/>
    <property type="match status" value="1"/>
</dbReference>
<name>A0ABQ9L836_HEVBR</name>
<organism evidence="2 3">
    <name type="scientific">Hevea brasiliensis</name>
    <name type="common">Para rubber tree</name>
    <name type="synonym">Siphonia brasiliensis</name>
    <dbReference type="NCBI Taxonomy" id="3981"/>
    <lineage>
        <taxon>Eukaryota</taxon>
        <taxon>Viridiplantae</taxon>
        <taxon>Streptophyta</taxon>
        <taxon>Embryophyta</taxon>
        <taxon>Tracheophyta</taxon>
        <taxon>Spermatophyta</taxon>
        <taxon>Magnoliopsida</taxon>
        <taxon>eudicotyledons</taxon>
        <taxon>Gunneridae</taxon>
        <taxon>Pentapetalae</taxon>
        <taxon>rosids</taxon>
        <taxon>fabids</taxon>
        <taxon>Malpighiales</taxon>
        <taxon>Euphorbiaceae</taxon>
        <taxon>Crotonoideae</taxon>
        <taxon>Micrandreae</taxon>
        <taxon>Hevea</taxon>
    </lineage>
</organism>